<reference evidence="1 2" key="1">
    <citation type="submission" date="2024-05" db="EMBL/GenBank/DDBJ databases">
        <title>Genome sequence of Ponticoccus litoralis KCCM 90028.</title>
        <authorList>
            <person name="Kim J.M."/>
            <person name="Lee J.K."/>
            <person name="Choi B.J."/>
            <person name="Bayburt H."/>
            <person name="Baek J.H."/>
            <person name="Jeon C.O."/>
        </authorList>
    </citation>
    <scope>NUCLEOTIDE SEQUENCE [LARGE SCALE GENOMIC DNA]</scope>
    <source>
        <strain evidence="1 2">KCCM 90028</strain>
    </source>
</reference>
<dbReference type="RefSeq" id="WP_347167771.1">
    <property type="nucleotide sequence ID" value="NZ_JBDNCH010000002.1"/>
</dbReference>
<proteinExistence type="predicted"/>
<sequence>MVGDLLQAYVAAGLDPSGFWELSLHAYARHMQGARDRLQAEQQGRAWVAWHAAALLRQDKLMGFAEFMDGRDTGPQSPEDLQAAFNMMATAWGAEPYSGG</sequence>
<organism evidence="1 2">
    <name type="scientific">Ponticoccus litoralis</name>
    <dbReference type="NCBI Taxonomy" id="422297"/>
    <lineage>
        <taxon>Bacteria</taxon>
        <taxon>Pseudomonadati</taxon>
        <taxon>Pseudomonadota</taxon>
        <taxon>Alphaproteobacteria</taxon>
        <taxon>Rhodobacterales</taxon>
        <taxon>Roseobacteraceae</taxon>
        <taxon>Ponticoccus</taxon>
    </lineage>
</organism>
<evidence type="ECO:0000313" key="2">
    <source>
        <dbReference type="Proteomes" id="UP001428774"/>
    </source>
</evidence>
<comment type="caution">
    <text evidence="1">The sequence shown here is derived from an EMBL/GenBank/DDBJ whole genome shotgun (WGS) entry which is preliminary data.</text>
</comment>
<gene>
    <name evidence="1" type="ORF">ABFB10_19545</name>
</gene>
<evidence type="ECO:0008006" key="3">
    <source>
        <dbReference type="Google" id="ProtNLM"/>
    </source>
</evidence>
<name>A0AAW9SQZ9_9RHOB</name>
<accession>A0AAW9SQZ9</accession>
<dbReference type="EMBL" id="JBDNCH010000002">
    <property type="protein sequence ID" value="MEN9062845.1"/>
    <property type="molecule type" value="Genomic_DNA"/>
</dbReference>
<dbReference type="Proteomes" id="UP001428774">
    <property type="component" value="Unassembled WGS sequence"/>
</dbReference>
<keyword evidence="2" id="KW-1185">Reference proteome</keyword>
<dbReference type="AlphaFoldDB" id="A0AAW9SQZ9"/>
<protein>
    <recommendedName>
        <fullName evidence="3">TipAS antibiotic-recognition domain-containing protein</fullName>
    </recommendedName>
</protein>
<evidence type="ECO:0000313" key="1">
    <source>
        <dbReference type="EMBL" id="MEN9062845.1"/>
    </source>
</evidence>